<accession>A0ABT0IJP3</accession>
<comment type="similarity">
    <text evidence="1">Belongs to the bacterial solute-binding protein 1 family.</text>
</comment>
<name>A0ABT0IJP3_9ACTN</name>
<keyword evidence="3 4" id="KW-0732">Signal</keyword>
<evidence type="ECO:0000256" key="4">
    <source>
        <dbReference type="SAM" id="SignalP"/>
    </source>
</evidence>
<evidence type="ECO:0000256" key="1">
    <source>
        <dbReference type="ARBA" id="ARBA00008520"/>
    </source>
</evidence>
<proteinExistence type="inferred from homology"/>
<feature type="signal peptide" evidence="4">
    <location>
        <begin position="1"/>
        <end position="21"/>
    </location>
</feature>
<dbReference type="Proteomes" id="UP001522868">
    <property type="component" value="Unassembled WGS sequence"/>
</dbReference>
<dbReference type="SUPFAM" id="SSF53850">
    <property type="entry name" value="Periplasmic binding protein-like II"/>
    <property type="match status" value="1"/>
</dbReference>
<dbReference type="Gene3D" id="3.40.190.10">
    <property type="entry name" value="Periplasmic binding protein-like II"/>
    <property type="match status" value="2"/>
</dbReference>
<reference evidence="5 6" key="1">
    <citation type="submission" date="2022-04" db="EMBL/GenBank/DDBJ databases">
        <title>Streptomyces sp. nov. LCR6-01 isolated from Lichen of Dirinaria sp.</title>
        <authorList>
            <person name="Kanchanasin P."/>
            <person name="Tanasupawat S."/>
            <person name="Phongsopitanun W."/>
        </authorList>
    </citation>
    <scope>NUCLEOTIDE SEQUENCE [LARGE SCALE GENOMIC DNA]</scope>
    <source>
        <strain evidence="5 6">LCR6-01</strain>
    </source>
</reference>
<sequence>MKKRFLACACALVVAASPALTGCGVLPGDSASGSTVTVWLMKGSVSEDFLKRFTTAFEEEHPGVALEVAFQEWTGIGEKIGTALKSEDAPDVIEVGNTQVARYADTDLLYDLTLESVRDLGYQDWLPGLAEPGQVDGAQFGIPWYAANRVVVYRKDLFERSGIGKPPATREQWLADTAKLNEDGGQGIYLAGQDWYTLSGFIWDEGGELAVEKDGRWTGALDGPGAQRGIDFYQRLQALGEGPKDADEEHPPQAEVFADGEVAQIIAAPSAAAAIKERNPGLDGKLGFFPIPGKTAGKPGAVFTGGSDLIVPRNARDRDAAIDVVSALAGEKWQTDLARTMGYVPNKSSLASVVEGQEATAAMAAAAAGGRATPNSPEWADVEAANPIKPYMTAVLQGQDPGTAARAASARITAILRGD</sequence>
<keyword evidence="6" id="KW-1185">Reference proteome</keyword>
<gene>
    <name evidence="5" type="ORF">M1O15_29900</name>
</gene>
<dbReference type="Pfam" id="PF01547">
    <property type="entry name" value="SBP_bac_1"/>
    <property type="match status" value="1"/>
</dbReference>
<dbReference type="InterPro" id="IPR006059">
    <property type="entry name" value="SBP"/>
</dbReference>
<dbReference type="PANTHER" id="PTHR30061:SF50">
    <property type="entry name" value="MALTOSE_MALTODEXTRIN-BINDING PERIPLASMIC PROTEIN"/>
    <property type="match status" value="1"/>
</dbReference>
<dbReference type="PANTHER" id="PTHR30061">
    <property type="entry name" value="MALTOSE-BINDING PERIPLASMIC PROTEIN"/>
    <property type="match status" value="1"/>
</dbReference>
<organism evidence="5 6">
    <name type="scientific">Streptomyces lichenis</name>
    <dbReference type="NCBI Taxonomy" id="2306967"/>
    <lineage>
        <taxon>Bacteria</taxon>
        <taxon>Bacillati</taxon>
        <taxon>Actinomycetota</taxon>
        <taxon>Actinomycetes</taxon>
        <taxon>Kitasatosporales</taxon>
        <taxon>Streptomycetaceae</taxon>
        <taxon>Streptomyces</taxon>
    </lineage>
</organism>
<keyword evidence="2" id="KW-0813">Transport</keyword>
<evidence type="ECO:0000256" key="3">
    <source>
        <dbReference type="ARBA" id="ARBA00022729"/>
    </source>
</evidence>
<evidence type="ECO:0000313" key="6">
    <source>
        <dbReference type="Proteomes" id="UP001522868"/>
    </source>
</evidence>
<comment type="caution">
    <text evidence="5">The sequence shown here is derived from an EMBL/GenBank/DDBJ whole genome shotgun (WGS) entry which is preliminary data.</text>
</comment>
<feature type="chain" id="PRO_5046505836" evidence="4">
    <location>
        <begin position="22"/>
        <end position="419"/>
    </location>
</feature>
<dbReference type="EMBL" id="JALPTH010000044">
    <property type="protein sequence ID" value="MCK8681537.1"/>
    <property type="molecule type" value="Genomic_DNA"/>
</dbReference>
<evidence type="ECO:0000256" key="2">
    <source>
        <dbReference type="ARBA" id="ARBA00022448"/>
    </source>
</evidence>
<dbReference type="PROSITE" id="PS51257">
    <property type="entry name" value="PROKAR_LIPOPROTEIN"/>
    <property type="match status" value="1"/>
</dbReference>
<evidence type="ECO:0000313" key="5">
    <source>
        <dbReference type="EMBL" id="MCK8681537.1"/>
    </source>
</evidence>
<protein>
    <submittedName>
        <fullName evidence="5">Extracellular solute-binding protein</fullName>
    </submittedName>
</protein>
<dbReference type="RefSeq" id="WP_248637362.1">
    <property type="nucleotide sequence ID" value="NZ_JALPTH010000044.1"/>
</dbReference>